<feature type="transmembrane region" description="Helical" evidence="1">
    <location>
        <begin position="201"/>
        <end position="223"/>
    </location>
</feature>
<proteinExistence type="predicted"/>
<evidence type="ECO:0000256" key="1">
    <source>
        <dbReference type="SAM" id="Phobius"/>
    </source>
</evidence>
<comment type="caution">
    <text evidence="2">The sequence shown here is derived from an EMBL/GenBank/DDBJ whole genome shotgun (WGS) entry which is preliminary data.</text>
</comment>
<name>A0A4U2YYC8_9BACI</name>
<keyword evidence="1" id="KW-0812">Transmembrane</keyword>
<evidence type="ECO:0000313" key="3">
    <source>
        <dbReference type="Proteomes" id="UP000308744"/>
    </source>
</evidence>
<accession>A0A4U2YYC8</accession>
<dbReference type="Proteomes" id="UP000308744">
    <property type="component" value="Unassembled WGS sequence"/>
</dbReference>
<keyword evidence="1" id="KW-0472">Membrane</keyword>
<evidence type="ECO:0000313" key="2">
    <source>
        <dbReference type="EMBL" id="TKI66284.1"/>
    </source>
</evidence>
<dbReference type="AlphaFoldDB" id="A0A4U2YYC8"/>
<dbReference type="Pfam" id="PF11193">
    <property type="entry name" value="DUF2812"/>
    <property type="match status" value="1"/>
</dbReference>
<gene>
    <name evidence="2" type="ORF">FC756_15230</name>
</gene>
<dbReference type="EMBL" id="SZPU01000059">
    <property type="protein sequence ID" value="TKI66284.1"/>
    <property type="molecule type" value="Genomic_DNA"/>
</dbReference>
<sequence>MPKKVLKLRPRQYWRIGEHEAWFADMAAKGLHLSKMGAFAHFIKGEPKKIKYRIDVSTSKKIPQDQIELYEEKGWNYVTSYYLFHVFSSPVEFNAPELYSNLTVQSQTLDELDKKLTTNAIISSATMLIMICTLFAVWFLDGTPTLALVKGLAIYQTALTTFFGYMNFTSLQAAFAIRALRKGLNEGKPINHQVKWKKSFPLNKTISFCFTVVFLLCASIPFIQLGKNDTQTLPESNVDLPIVRLADIENNPAFTRGESYIIDNIDWGNRYTFNWSPLAPIQYETNENGIVPGERWDKWGGEYSPDIHTMVYKLSVPAKAKNLIDDLIKRYGYEENSEDFIEMNHPQLDNLIVYEKETLKEVFASHNNAVMFVRYNGNADIDSLIDNIVEKIYLLSE</sequence>
<feature type="transmembrane region" description="Helical" evidence="1">
    <location>
        <begin position="120"/>
        <end position="140"/>
    </location>
</feature>
<organism evidence="2 3">
    <name type="scientific">Lysinibacillus mangiferihumi</name>
    <dbReference type="NCBI Taxonomy" id="1130819"/>
    <lineage>
        <taxon>Bacteria</taxon>
        <taxon>Bacillati</taxon>
        <taxon>Bacillota</taxon>
        <taxon>Bacilli</taxon>
        <taxon>Bacillales</taxon>
        <taxon>Bacillaceae</taxon>
        <taxon>Lysinibacillus</taxon>
    </lineage>
</organism>
<protein>
    <submittedName>
        <fullName evidence="2">DUF2812 domain-containing protein</fullName>
    </submittedName>
</protein>
<reference evidence="2 3" key="1">
    <citation type="submission" date="2019-04" db="EMBL/GenBank/DDBJ databases">
        <title>Lysinibacillus genome sequencing.</title>
        <authorList>
            <person name="Dunlap C."/>
        </authorList>
    </citation>
    <scope>NUCLEOTIDE SEQUENCE [LARGE SCALE GENOMIC DNA]</scope>
    <source>
        <strain evidence="2 3">CCTCC AB 2010389</strain>
    </source>
</reference>
<keyword evidence="1" id="KW-1133">Transmembrane helix</keyword>
<feature type="transmembrane region" description="Helical" evidence="1">
    <location>
        <begin position="152"/>
        <end position="180"/>
    </location>
</feature>
<dbReference type="InterPro" id="IPR021359">
    <property type="entry name" value="DUF2812"/>
</dbReference>
<keyword evidence="3" id="KW-1185">Reference proteome</keyword>
<dbReference type="RefSeq" id="WP_107895294.1">
    <property type="nucleotide sequence ID" value="NZ_PYWM01000009.1"/>
</dbReference>